<dbReference type="Pfam" id="PF12435">
    <property type="entry name" value="DUF3678"/>
    <property type="match status" value="1"/>
</dbReference>
<organism evidence="2 3">
    <name type="scientific">Oryza sativa subsp. indica</name>
    <name type="common">Rice</name>
    <dbReference type="NCBI Taxonomy" id="39946"/>
    <lineage>
        <taxon>Eukaryota</taxon>
        <taxon>Viridiplantae</taxon>
        <taxon>Streptophyta</taxon>
        <taxon>Embryophyta</taxon>
        <taxon>Tracheophyta</taxon>
        <taxon>Spermatophyta</taxon>
        <taxon>Magnoliopsida</taxon>
        <taxon>Liliopsida</taxon>
        <taxon>Poales</taxon>
        <taxon>Poaceae</taxon>
        <taxon>BOP clade</taxon>
        <taxon>Oryzoideae</taxon>
        <taxon>Oryzeae</taxon>
        <taxon>Oryzinae</taxon>
        <taxon>Oryza</taxon>
        <taxon>Oryza sativa</taxon>
    </lineage>
</organism>
<protein>
    <submittedName>
        <fullName evidence="2">Uncharacterized protein</fullName>
    </submittedName>
</protein>
<dbReference type="Gramene" id="BGIOSGA023827-TA">
    <property type="protein sequence ID" value="BGIOSGA023827-PA"/>
    <property type="gene ID" value="BGIOSGA023827"/>
</dbReference>
<dbReference type="EMBL" id="CM000132">
    <property type="protein sequence ID" value="EEC82540.1"/>
    <property type="molecule type" value="Genomic_DNA"/>
</dbReference>
<dbReference type="InterPro" id="IPR022146">
    <property type="entry name" value="DUF3678"/>
</dbReference>
<dbReference type="AlphaFoldDB" id="B8B543"/>
<dbReference type="HOGENOM" id="CLU_829994_0_0_1"/>
<evidence type="ECO:0000313" key="3">
    <source>
        <dbReference type="Proteomes" id="UP000007015"/>
    </source>
</evidence>
<gene>
    <name evidence="2" type="ORF">OsI_27069</name>
</gene>
<proteinExistence type="predicted"/>
<feature type="region of interest" description="Disordered" evidence="1">
    <location>
        <begin position="1"/>
        <end position="22"/>
    </location>
</feature>
<keyword evidence="3" id="KW-1185">Reference proteome</keyword>
<evidence type="ECO:0000256" key="1">
    <source>
        <dbReference type="SAM" id="MobiDB-lite"/>
    </source>
</evidence>
<reference evidence="2 3" key="1">
    <citation type="journal article" date="2005" name="PLoS Biol.">
        <title>The genomes of Oryza sativa: a history of duplications.</title>
        <authorList>
            <person name="Yu J."/>
            <person name="Wang J."/>
            <person name="Lin W."/>
            <person name="Li S."/>
            <person name="Li H."/>
            <person name="Zhou J."/>
            <person name="Ni P."/>
            <person name="Dong W."/>
            <person name="Hu S."/>
            <person name="Zeng C."/>
            <person name="Zhang J."/>
            <person name="Zhang Y."/>
            <person name="Li R."/>
            <person name="Xu Z."/>
            <person name="Li S."/>
            <person name="Li X."/>
            <person name="Zheng H."/>
            <person name="Cong L."/>
            <person name="Lin L."/>
            <person name="Yin J."/>
            <person name="Geng J."/>
            <person name="Li G."/>
            <person name="Shi J."/>
            <person name="Liu J."/>
            <person name="Lv H."/>
            <person name="Li J."/>
            <person name="Wang J."/>
            <person name="Deng Y."/>
            <person name="Ran L."/>
            <person name="Shi X."/>
            <person name="Wang X."/>
            <person name="Wu Q."/>
            <person name="Li C."/>
            <person name="Ren X."/>
            <person name="Wang J."/>
            <person name="Wang X."/>
            <person name="Li D."/>
            <person name="Liu D."/>
            <person name="Zhang X."/>
            <person name="Ji Z."/>
            <person name="Zhao W."/>
            <person name="Sun Y."/>
            <person name="Zhang Z."/>
            <person name="Bao J."/>
            <person name="Han Y."/>
            <person name="Dong L."/>
            <person name="Ji J."/>
            <person name="Chen P."/>
            <person name="Wu S."/>
            <person name="Liu J."/>
            <person name="Xiao Y."/>
            <person name="Bu D."/>
            <person name="Tan J."/>
            <person name="Yang L."/>
            <person name="Ye C."/>
            <person name="Zhang J."/>
            <person name="Xu J."/>
            <person name="Zhou Y."/>
            <person name="Yu Y."/>
            <person name="Zhang B."/>
            <person name="Zhuang S."/>
            <person name="Wei H."/>
            <person name="Liu B."/>
            <person name="Lei M."/>
            <person name="Yu H."/>
            <person name="Li Y."/>
            <person name="Xu H."/>
            <person name="Wei S."/>
            <person name="He X."/>
            <person name="Fang L."/>
            <person name="Zhang Z."/>
            <person name="Zhang Y."/>
            <person name="Huang X."/>
            <person name="Su Z."/>
            <person name="Tong W."/>
            <person name="Li J."/>
            <person name="Tong Z."/>
            <person name="Li S."/>
            <person name="Ye J."/>
            <person name="Wang L."/>
            <person name="Fang L."/>
            <person name="Lei T."/>
            <person name="Chen C."/>
            <person name="Chen H."/>
            <person name="Xu Z."/>
            <person name="Li H."/>
            <person name="Huang H."/>
            <person name="Zhang F."/>
            <person name="Xu H."/>
            <person name="Li N."/>
            <person name="Zhao C."/>
            <person name="Li S."/>
            <person name="Dong L."/>
            <person name="Huang Y."/>
            <person name="Li L."/>
            <person name="Xi Y."/>
            <person name="Qi Q."/>
            <person name="Li W."/>
            <person name="Zhang B."/>
            <person name="Hu W."/>
            <person name="Zhang Y."/>
            <person name="Tian X."/>
            <person name="Jiao Y."/>
            <person name="Liang X."/>
            <person name="Jin J."/>
            <person name="Gao L."/>
            <person name="Zheng W."/>
            <person name="Hao B."/>
            <person name="Liu S."/>
            <person name="Wang W."/>
            <person name="Yuan L."/>
            <person name="Cao M."/>
            <person name="McDermott J."/>
            <person name="Samudrala R."/>
            <person name="Wang J."/>
            <person name="Wong G.K."/>
            <person name="Yang H."/>
        </authorList>
    </citation>
    <scope>NUCLEOTIDE SEQUENCE [LARGE SCALE GENOMIC DNA]</scope>
    <source>
        <strain evidence="3">cv. 93-11</strain>
    </source>
</reference>
<sequence length="335" mass="37233">MAADEVSNAGEEKKKEEKKLRKWRMPQEQIDLILSWSPEPVRPPRYDVDIGGLQISDALKERLRRVDAEDAVAKREMDRVRVYEDRVCIAHCLVDFYTSPTSASTSSFSPAHLRPDHQFRRLATTTSATDRYRARVYAIKLRLPLVPLLRLLLRLACLIANVVSSSTTIRSSPATVCCSGNSLSMPFSRHDRLGGLLCSPPTLAYDSWWSPASPARYWQHRYARSSRVVPRSGKPGVTSRPSRFDYIGSSASPSSTTVVIVSPSSSPARPRVPLVHDDLPSVHDHSTTPLARLAARLPRHHRLPDFGYIDHGYSAHGFINHGSLGSFALATSTTA</sequence>
<dbReference type="Proteomes" id="UP000007015">
    <property type="component" value="Chromosome 7"/>
</dbReference>
<evidence type="ECO:0000313" key="2">
    <source>
        <dbReference type="EMBL" id="EEC82540.1"/>
    </source>
</evidence>
<feature type="compositionally biased region" description="Basic and acidic residues" evidence="1">
    <location>
        <begin position="10"/>
        <end position="19"/>
    </location>
</feature>
<name>B8B543_ORYSI</name>
<accession>B8B543</accession>